<dbReference type="EMBL" id="FZOJ01000018">
    <property type="protein sequence ID" value="SNS70904.1"/>
    <property type="molecule type" value="Genomic_DNA"/>
</dbReference>
<name>A0A239GS50_9FIRM</name>
<evidence type="ECO:0000313" key="1">
    <source>
        <dbReference type="EMBL" id="SNS70904.1"/>
    </source>
</evidence>
<dbReference type="AlphaFoldDB" id="A0A239GS50"/>
<sequence>MSIFIKICYLKKEMLLYAKSNLSKDEKFDVVISDSDLKFQDVAANLGFMTTSNKFQGRVSTALFSAENLFEGLDAQSIYTYH</sequence>
<reference evidence="1 2" key="1">
    <citation type="submission" date="2017-06" db="EMBL/GenBank/DDBJ databases">
        <authorList>
            <person name="Kim H.J."/>
            <person name="Triplett B.A."/>
        </authorList>
    </citation>
    <scope>NUCLEOTIDE SEQUENCE [LARGE SCALE GENOMIC DNA]</scope>
    <source>
        <strain evidence="1 2">SCA</strain>
    </source>
</reference>
<keyword evidence="2" id="KW-1185">Reference proteome</keyword>
<accession>A0A239GS50</accession>
<protein>
    <submittedName>
        <fullName evidence="1">Uncharacterized protein</fullName>
    </submittedName>
</protein>
<organism evidence="1 2">
    <name type="scientific">Anaerovirgula multivorans</name>
    <dbReference type="NCBI Taxonomy" id="312168"/>
    <lineage>
        <taxon>Bacteria</taxon>
        <taxon>Bacillati</taxon>
        <taxon>Bacillota</taxon>
        <taxon>Clostridia</taxon>
        <taxon>Peptostreptococcales</taxon>
        <taxon>Natronincolaceae</taxon>
        <taxon>Anaerovirgula</taxon>
    </lineage>
</organism>
<dbReference type="Proteomes" id="UP000198304">
    <property type="component" value="Unassembled WGS sequence"/>
</dbReference>
<dbReference type="RefSeq" id="WP_089283919.1">
    <property type="nucleotide sequence ID" value="NZ_FZOJ01000018.1"/>
</dbReference>
<gene>
    <name evidence="1" type="ORF">SAMN05446037_101813</name>
</gene>
<proteinExistence type="predicted"/>
<evidence type="ECO:0000313" key="2">
    <source>
        <dbReference type="Proteomes" id="UP000198304"/>
    </source>
</evidence>